<sequence>MKKILCIIVISAFLVTVTGCQSQEEYNDYHDSTRPLNLMDSYNYENLETEWFTSNKVSASIKFSGIDTLWELDCQTNDTITLNYQSTMDNGDFKVLLITSEEKIEQILENTEKGVFEYKIPAGKNYIRIVGSQSEGRFSLDYKVGKQTKIVRNDIMEDYPGSLIKNFF</sequence>
<keyword evidence="1" id="KW-0732">Signal</keyword>
<dbReference type="KEGG" id="vhy:G7082_08140"/>
<organism evidence="2 3">
    <name type="scientific">Vagococcus hydrophili</name>
    <dbReference type="NCBI Taxonomy" id="2714947"/>
    <lineage>
        <taxon>Bacteria</taxon>
        <taxon>Bacillati</taxon>
        <taxon>Bacillota</taxon>
        <taxon>Bacilli</taxon>
        <taxon>Lactobacillales</taxon>
        <taxon>Enterococcaceae</taxon>
        <taxon>Vagococcus</taxon>
    </lineage>
</organism>
<feature type="signal peptide" evidence="1">
    <location>
        <begin position="1"/>
        <end position="22"/>
    </location>
</feature>
<dbReference type="EMBL" id="CP049887">
    <property type="protein sequence ID" value="QIL48469.1"/>
    <property type="molecule type" value="Genomic_DNA"/>
</dbReference>
<evidence type="ECO:0008006" key="4">
    <source>
        <dbReference type="Google" id="ProtNLM"/>
    </source>
</evidence>
<evidence type="ECO:0000256" key="1">
    <source>
        <dbReference type="SAM" id="SignalP"/>
    </source>
</evidence>
<protein>
    <recommendedName>
        <fullName evidence="4">Lipoprotein</fullName>
    </recommendedName>
</protein>
<dbReference type="AlphaFoldDB" id="A0A6G8AU24"/>
<reference evidence="2 3" key="1">
    <citation type="submission" date="2020-03" db="EMBL/GenBank/DDBJ databases">
        <title>Vagococcus sp. nov., isolated from beetles.</title>
        <authorList>
            <person name="Hyun D.-W."/>
            <person name="Bae J.-W."/>
        </authorList>
    </citation>
    <scope>NUCLEOTIDE SEQUENCE [LARGE SCALE GENOMIC DNA]</scope>
    <source>
        <strain evidence="2 3">HDW17B</strain>
    </source>
</reference>
<evidence type="ECO:0000313" key="3">
    <source>
        <dbReference type="Proteomes" id="UP000501747"/>
    </source>
</evidence>
<gene>
    <name evidence="2" type="ORF">G7082_08140</name>
</gene>
<evidence type="ECO:0000313" key="2">
    <source>
        <dbReference type="EMBL" id="QIL48469.1"/>
    </source>
</evidence>
<name>A0A6G8AU24_9ENTE</name>
<feature type="chain" id="PRO_5026109692" description="Lipoprotein" evidence="1">
    <location>
        <begin position="23"/>
        <end position="168"/>
    </location>
</feature>
<keyword evidence="3" id="KW-1185">Reference proteome</keyword>
<dbReference type="PROSITE" id="PS51257">
    <property type="entry name" value="PROKAR_LIPOPROTEIN"/>
    <property type="match status" value="1"/>
</dbReference>
<dbReference type="Proteomes" id="UP000501747">
    <property type="component" value="Chromosome"/>
</dbReference>
<dbReference type="RefSeq" id="WP_166034614.1">
    <property type="nucleotide sequence ID" value="NZ_CP049887.1"/>
</dbReference>
<accession>A0A6G8AU24</accession>
<proteinExistence type="predicted"/>